<name>A0A1G6LBF8_9ACTN</name>
<dbReference type="SUPFAM" id="SSF48498">
    <property type="entry name" value="Tetracyclin repressor-like, C-terminal domain"/>
    <property type="match status" value="1"/>
</dbReference>
<dbReference type="PRINTS" id="PR00455">
    <property type="entry name" value="HTHTETR"/>
</dbReference>
<dbReference type="PANTHER" id="PTHR30055">
    <property type="entry name" value="HTH-TYPE TRANSCRIPTIONAL REGULATOR RUTR"/>
    <property type="match status" value="1"/>
</dbReference>
<dbReference type="InterPro" id="IPR023772">
    <property type="entry name" value="DNA-bd_HTH_TetR-type_CS"/>
</dbReference>
<keyword evidence="2 4" id="KW-0238">DNA-binding</keyword>
<dbReference type="Pfam" id="PF00440">
    <property type="entry name" value="TetR_N"/>
    <property type="match status" value="1"/>
</dbReference>
<keyword evidence="7" id="KW-1185">Reference proteome</keyword>
<organism evidence="6 7">
    <name type="scientific">Streptomyces prasinopilosus</name>
    <dbReference type="NCBI Taxonomy" id="67344"/>
    <lineage>
        <taxon>Bacteria</taxon>
        <taxon>Bacillati</taxon>
        <taxon>Actinomycetota</taxon>
        <taxon>Actinomycetes</taxon>
        <taxon>Kitasatosporales</taxon>
        <taxon>Streptomycetaceae</taxon>
        <taxon>Streptomyces</taxon>
    </lineage>
</organism>
<evidence type="ECO:0000256" key="3">
    <source>
        <dbReference type="ARBA" id="ARBA00023163"/>
    </source>
</evidence>
<proteinExistence type="predicted"/>
<dbReference type="PROSITE" id="PS01081">
    <property type="entry name" value="HTH_TETR_1"/>
    <property type="match status" value="1"/>
</dbReference>
<dbReference type="GO" id="GO:0000976">
    <property type="term" value="F:transcription cis-regulatory region binding"/>
    <property type="evidence" value="ECO:0007669"/>
    <property type="project" value="TreeGrafter"/>
</dbReference>
<dbReference type="Pfam" id="PF21935">
    <property type="entry name" value="TetR_C_45"/>
    <property type="match status" value="1"/>
</dbReference>
<dbReference type="GO" id="GO:0003700">
    <property type="term" value="F:DNA-binding transcription factor activity"/>
    <property type="evidence" value="ECO:0007669"/>
    <property type="project" value="TreeGrafter"/>
</dbReference>
<feature type="domain" description="HTH tetR-type" evidence="5">
    <location>
        <begin position="13"/>
        <end position="73"/>
    </location>
</feature>
<dbReference type="InterPro" id="IPR050109">
    <property type="entry name" value="HTH-type_TetR-like_transc_reg"/>
</dbReference>
<evidence type="ECO:0000256" key="1">
    <source>
        <dbReference type="ARBA" id="ARBA00023015"/>
    </source>
</evidence>
<dbReference type="EMBL" id="FMZK01000002">
    <property type="protein sequence ID" value="SDC40367.1"/>
    <property type="molecule type" value="Genomic_DNA"/>
</dbReference>
<dbReference type="Proteomes" id="UP000182100">
    <property type="component" value="Unassembled WGS sequence"/>
</dbReference>
<dbReference type="InterPro" id="IPR054126">
    <property type="entry name" value="CprB_TetR_C"/>
</dbReference>
<dbReference type="SUPFAM" id="SSF46689">
    <property type="entry name" value="Homeodomain-like"/>
    <property type="match status" value="1"/>
</dbReference>
<accession>A0A1G6LBF8</accession>
<dbReference type="InterPro" id="IPR047923">
    <property type="entry name" value="ArpA-like"/>
</dbReference>
<evidence type="ECO:0000259" key="5">
    <source>
        <dbReference type="PROSITE" id="PS50977"/>
    </source>
</evidence>
<evidence type="ECO:0000256" key="4">
    <source>
        <dbReference type="PROSITE-ProRule" id="PRU00335"/>
    </source>
</evidence>
<dbReference type="InterPro" id="IPR036271">
    <property type="entry name" value="Tet_transcr_reg_TetR-rel_C_sf"/>
</dbReference>
<evidence type="ECO:0000313" key="6">
    <source>
        <dbReference type="EMBL" id="SDC40367.1"/>
    </source>
</evidence>
<reference evidence="7" key="1">
    <citation type="submission" date="2016-10" db="EMBL/GenBank/DDBJ databases">
        <authorList>
            <person name="Varghese N."/>
            <person name="Submissions S."/>
        </authorList>
    </citation>
    <scope>NUCLEOTIDE SEQUENCE [LARGE SCALE GENOMIC DNA]</scope>
    <source>
        <strain evidence="7">CGMCC 4.3504</strain>
    </source>
</reference>
<dbReference type="InterPro" id="IPR009057">
    <property type="entry name" value="Homeodomain-like_sf"/>
</dbReference>
<dbReference type="STRING" id="67344.SAMN05216505_10238"/>
<feature type="DNA-binding region" description="H-T-H motif" evidence="4">
    <location>
        <begin position="36"/>
        <end position="55"/>
    </location>
</feature>
<dbReference type="NCBIfam" id="NF041196">
    <property type="entry name" value="ScbR_bind_reg"/>
    <property type="match status" value="1"/>
</dbReference>
<protein>
    <submittedName>
        <fullName evidence="6">Transcriptional regulator, TetR family</fullName>
    </submittedName>
</protein>
<dbReference type="Gene3D" id="1.10.357.10">
    <property type="entry name" value="Tetracycline Repressor, domain 2"/>
    <property type="match status" value="1"/>
</dbReference>
<keyword evidence="1" id="KW-0805">Transcription regulation</keyword>
<dbReference type="RefSeq" id="WP_055574998.1">
    <property type="nucleotide sequence ID" value="NZ_FMZK01000002.1"/>
</dbReference>
<evidence type="ECO:0000313" key="7">
    <source>
        <dbReference type="Proteomes" id="UP000182100"/>
    </source>
</evidence>
<dbReference type="AlphaFoldDB" id="A0A1G6LBF8"/>
<dbReference type="PANTHER" id="PTHR30055:SF234">
    <property type="entry name" value="HTH-TYPE TRANSCRIPTIONAL REGULATOR BETI"/>
    <property type="match status" value="1"/>
</dbReference>
<keyword evidence="3" id="KW-0804">Transcription</keyword>
<evidence type="ECO:0000256" key="2">
    <source>
        <dbReference type="ARBA" id="ARBA00023125"/>
    </source>
</evidence>
<dbReference type="InterPro" id="IPR001647">
    <property type="entry name" value="HTH_TetR"/>
</dbReference>
<dbReference type="PROSITE" id="PS50977">
    <property type="entry name" value="HTH_TETR_2"/>
    <property type="match status" value="1"/>
</dbReference>
<sequence>MATGSRTRQERAEATRRAILDGAATAFDAAGFGSTSLTDIAQHAGVTKGAMYFHFQSKEALARELVAEQFELLPGGAESELRALQRAIDLTHRMAHGLRSSARLRAGIRLVIERGSFSTPDPSPYNQWIDSVRAMLANAQGAGDLKSEVDVGDLSTYIVGAFTGVQITSQVRTAREDLHERVADLWTWLLPGVVPARRLARFAPAGSEELWAALEDGAATG</sequence>
<gene>
    <name evidence="6" type="ORF">SAMN05216505_10238</name>
</gene>